<comment type="caution">
    <text evidence="2">The sequence shown here is derived from an EMBL/GenBank/DDBJ whole genome shotgun (WGS) entry which is preliminary data.</text>
</comment>
<name>A0A4D4IXT9_9PSEU</name>
<organism evidence="2 3">
    <name type="scientific">Gandjariella thermophila</name>
    <dbReference type="NCBI Taxonomy" id="1931992"/>
    <lineage>
        <taxon>Bacteria</taxon>
        <taxon>Bacillati</taxon>
        <taxon>Actinomycetota</taxon>
        <taxon>Actinomycetes</taxon>
        <taxon>Pseudonocardiales</taxon>
        <taxon>Pseudonocardiaceae</taxon>
        <taxon>Gandjariella</taxon>
    </lineage>
</organism>
<dbReference type="EMBL" id="BJFL01000003">
    <property type="protein sequence ID" value="GDY29195.1"/>
    <property type="molecule type" value="Genomic_DNA"/>
</dbReference>
<sequence length="86" mass="8578">MYGANCAAVSALHGSVRSLLASKGLVMAGMLLVDSDTDDGAGDGGPDSGLDEHPARASNTMPHAAGTNGASRTCHTLGVLFCSTCR</sequence>
<keyword evidence="3" id="KW-1185">Reference proteome</keyword>
<proteinExistence type="predicted"/>
<protein>
    <submittedName>
        <fullName evidence="2">Uncharacterized protein</fullName>
    </submittedName>
</protein>
<evidence type="ECO:0000313" key="3">
    <source>
        <dbReference type="Proteomes" id="UP000298860"/>
    </source>
</evidence>
<gene>
    <name evidence="2" type="ORF">GTS_08280</name>
</gene>
<reference evidence="3" key="1">
    <citation type="submission" date="2019-04" db="EMBL/GenBank/DDBJ databases">
        <title>Draft genome sequence of Pseudonocardiaceae bacterium SL3-2-4.</title>
        <authorList>
            <person name="Ningsih F."/>
            <person name="Yokota A."/>
            <person name="Sakai Y."/>
            <person name="Nanatani K."/>
            <person name="Yabe S."/>
            <person name="Oetari A."/>
            <person name="Sjamsuridzal W."/>
        </authorList>
    </citation>
    <scope>NUCLEOTIDE SEQUENCE [LARGE SCALE GENOMIC DNA]</scope>
    <source>
        <strain evidence="3">SL3-2-4</strain>
    </source>
</reference>
<dbReference type="Proteomes" id="UP000298860">
    <property type="component" value="Unassembled WGS sequence"/>
</dbReference>
<accession>A0A4D4IXT9</accession>
<dbReference type="AlphaFoldDB" id="A0A4D4IXT9"/>
<feature type="region of interest" description="Disordered" evidence="1">
    <location>
        <begin position="36"/>
        <end position="71"/>
    </location>
</feature>
<evidence type="ECO:0000256" key="1">
    <source>
        <dbReference type="SAM" id="MobiDB-lite"/>
    </source>
</evidence>
<evidence type="ECO:0000313" key="2">
    <source>
        <dbReference type="EMBL" id="GDY29195.1"/>
    </source>
</evidence>